<evidence type="ECO:0000313" key="8">
    <source>
        <dbReference type="EMBL" id="HIV03328.1"/>
    </source>
</evidence>
<comment type="similarity">
    <text evidence="2 5">Belongs to the RecX family.</text>
</comment>
<comment type="subcellular location">
    <subcellularLocation>
        <location evidence="1 5">Cytoplasm</location>
    </subcellularLocation>
</comment>
<accession>A0A9D1NHK7</accession>
<gene>
    <name evidence="5" type="primary">recX</name>
    <name evidence="8" type="ORF">IAC74_07110</name>
</gene>
<keyword evidence="4 5" id="KW-0963">Cytoplasm</keyword>
<evidence type="ECO:0000313" key="9">
    <source>
        <dbReference type="Proteomes" id="UP000886743"/>
    </source>
</evidence>
<dbReference type="PANTHER" id="PTHR33602:SF1">
    <property type="entry name" value="REGULATORY PROTEIN RECX FAMILY PROTEIN"/>
    <property type="match status" value="1"/>
</dbReference>
<protein>
    <recommendedName>
        <fullName evidence="3 5">Regulatory protein RecX</fullName>
    </recommendedName>
</protein>
<dbReference type="InterPro" id="IPR003783">
    <property type="entry name" value="Regulatory_RecX"/>
</dbReference>
<dbReference type="GO" id="GO:0005737">
    <property type="term" value="C:cytoplasm"/>
    <property type="evidence" value="ECO:0007669"/>
    <property type="project" value="UniProtKB-SubCell"/>
</dbReference>
<comment type="caution">
    <text evidence="8">The sequence shown here is derived from an EMBL/GenBank/DDBJ whole genome shotgun (WGS) entry which is preliminary data.</text>
</comment>
<feature type="domain" description="RecX second three-helical" evidence="6">
    <location>
        <begin position="58"/>
        <end position="99"/>
    </location>
</feature>
<dbReference type="Pfam" id="PF02631">
    <property type="entry name" value="RecX_HTH2"/>
    <property type="match status" value="1"/>
</dbReference>
<organism evidence="8 9">
    <name type="scientific">Candidatus Aphodoplasma excrementigallinarum</name>
    <dbReference type="NCBI Taxonomy" id="2840673"/>
    <lineage>
        <taxon>Bacteria</taxon>
        <taxon>Bacillati</taxon>
        <taxon>Bacillota</taxon>
        <taxon>Clostridia</taxon>
        <taxon>Eubacteriales</taxon>
        <taxon>Candidatus Aphodoplasma</taxon>
    </lineage>
</organism>
<sequence length="165" mass="19012">MEHEAEKEFEAAKEKALRILERRRHTQKELSDKLLRAGFPSDIIADVCVWAVEYGFLDDAEYARAFISDSIRYKNYGKRRIRQALLFKGIDSYIVDDVMEAFDFQEGEKLAQLVGQKLGDAPDRKTVERTIRHFAAKGYAFDAIKSAIAAYQEEHPSGKDDEFEQ</sequence>
<dbReference type="PANTHER" id="PTHR33602">
    <property type="entry name" value="REGULATORY PROTEIN RECX FAMILY PROTEIN"/>
    <property type="match status" value="1"/>
</dbReference>
<feature type="domain" description="RecX first three-helical" evidence="7">
    <location>
        <begin position="12"/>
        <end position="47"/>
    </location>
</feature>
<dbReference type="Proteomes" id="UP000886743">
    <property type="component" value="Unassembled WGS sequence"/>
</dbReference>
<comment type="function">
    <text evidence="5">Modulates RecA activity.</text>
</comment>
<dbReference type="Gene3D" id="1.10.10.10">
    <property type="entry name" value="Winged helix-like DNA-binding domain superfamily/Winged helix DNA-binding domain"/>
    <property type="match status" value="2"/>
</dbReference>
<evidence type="ECO:0000256" key="2">
    <source>
        <dbReference type="ARBA" id="ARBA00009695"/>
    </source>
</evidence>
<name>A0A9D1NHK7_9FIRM</name>
<evidence type="ECO:0000256" key="3">
    <source>
        <dbReference type="ARBA" id="ARBA00018111"/>
    </source>
</evidence>
<dbReference type="AlphaFoldDB" id="A0A9D1NHK7"/>
<dbReference type="InterPro" id="IPR053926">
    <property type="entry name" value="RecX_HTH_1st"/>
</dbReference>
<dbReference type="InterPro" id="IPR053924">
    <property type="entry name" value="RecX_HTH_2nd"/>
</dbReference>
<reference evidence="8" key="2">
    <citation type="journal article" date="2021" name="PeerJ">
        <title>Extensive microbial diversity within the chicken gut microbiome revealed by metagenomics and culture.</title>
        <authorList>
            <person name="Gilroy R."/>
            <person name="Ravi A."/>
            <person name="Getino M."/>
            <person name="Pursley I."/>
            <person name="Horton D.L."/>
            <person name="Alikhan N.F."/>
            <person name="Baker D."/>
            <person name="Gharbi K."/>
            <person name="Hall N."/>
            <person name="Watson M."/>
            <person name="Adriaenssens E.M."/>
            <person name="Foster-Nyarko E."/>
            <person name="Jarju S."/>
            <person name="Secka A."/>
            <person name="Antonio M."/>
            <person name="Oren A."/>
            <person name="Chaudhuri R.R."/>
            <person name="La Ragione R."/>
            <person name="Hildebrand F."/>
            <person name="Pallen M.J."/>
        </authorList>
    </citation>
    <scope>NUCLEOTIDE SEQUENCE</scope>
    <source>
        <strain evidence="8">4920</strain>
    </source>
</reference>
<evidence type="ECO:0000259" key="7">
    <source>
        <dbReference type="Pfam" id="PF21982"/>
    </source>
</evidence>
<dbReference type="Pfam" id="PF21982">
    <property type="entry name" value="RecX_HTH1"/>
    <property type="match status" value="1"/>
</dbReference>
<dbReference type="HAMAP" id="MF_01114">
    <property type="entry name" value="RecX"/>
    <property type="match status" value="1"/>
</dbReference>
<evidence type="ECO:0000256" key="1">
    <source>
        <dbReference type="ARBA" id="ARBA00004496"/>
    </source>
</evidence>
<dbReference type="InterPro" id="IPR036388">
    <property type="entry name" value="WH-like_DNA-bd_sf"/>
</dbReference>
<dbReference type="GO" id="GO:0006282">
    <property type="term" value="P:regulation of DNA repair"/>
    <property type="evidence" value="ECO:0007669"/>
    <property type="project" value="UniProtKB-UniRule"/>
</dbReference>
<evidence type="ECO:0000256" key="4">
    <source>
        <dbReference type="ARBA" id="ARBA00022490"/>
    </source>
</evidence>
<reference evidence="8" key="1">
    <citation type="submission" date="2020-10" db="EMBL/GenBank/DDBJ databases">
        <authorList>
            <person name="Gilroy R."/>
        </authorList>
    </citation>
    <scope>NUCLEOTIDE SEQUENCE</scope>
    <source>
        <strain evidence="8">4920</strain>
    </source>
</reference>
<evidence type="ECO:0000259" key="6">
    <source>
        <dbReference type="Pfam" id="PF02631"/>
    </source>
</evidence>
<evidence type="ECO:0000256" key="5">
    <source>
        <dbReference type="HAMAP-Rule" id="MF_01114"/>
    </source>
</evidence>
<dbReference type="EMBL" id="DVOF01000210">
    <property type="protein sequence ID" value="HIV03328.1"/>
    <property type="molecule type" value="Genomic_DNA"/>
</dbReference>
<proteinExistence type="inferred from homology"/>